<evidence type="ECO:0000259" key="1">
    <source>
        <dbReference type="Pfam" id="PF01464"/>
    </source>
</evidence>
<feature type="domain" description="Transglycosylase SLT" evidence="1">
    <location>
        <begin position="50"/>
        <end position="136"/>
    </location>
</feature>
<dbReference type="Gene3D" id="1.10.530.10">
    <property type="match status" value="1"/>
</dbReference>
<accession>A0A1W1CTJ8</accession>
<sequence length="197" mass="22741">MYNTEHNHNNTFLSKLSAIRFTHRLYVIMAVFLLTTAASQANAHLAKTAGMSPATLKKIVKKVVKIESTTGSYHARNRKSGAYGRYQIMPKTARAYAKKLHIPYSKWKRPRNQDRIFEAIMADNIRSLRRNGLKVNAFSIYGTHQQGAGGFNAIMKKKKLSKNLERNLRHNLPKRLSKVPRSRLKLAWVNYWKRKFA</sequence>
<dbReference type="InterPro" id="IPR008258">
    <property type="entry name" value="Transglycosylase_SLT_dom_1"/>
</dbReference>
<dbReference type="EMBL" id="FPHL01000058">
    <property type="protein sequence ID" value="SFV69188.1"/>
    <property type="molecule type" value="Genomic_DNA"/>
</dbReference>
<reference evidence="2" key="1">
    <citation type="submission" date="2016-10" db="EMBL/GenBank/DDBJ databases">
        <authorList>
            <person name="de Groot N.N."/>
        </authorList>
    </citation>
    <scope>NUCLEOTIDE SEQUENCE</scope>
</reference>
<evidence type="ECO:0000313" key="2">
    <source>
        <dbReference type="EMBL" id="SFV69188.1"/>
    </source>
</evidence>
<organism evidence="2">
    <name type="scientific">hydrothermal vent metagenome</name>
    <dbReference type="NCBI Taxonomy" id="652676"/>
    <lineage>
        <taxon>unclassified sequences</taxon>
        <taxon>metagenomes</taxon>
        <taxon>ecological metagenomes</taxon>
    </lineage>
</organism>
<proteinExistence type="predicted"/>
<protein>
    <submittedName>
        <fullName evidence="2">TolA protein</fullName>
    </submittedName>
</protein>
<dbReference type="InterPro" id="IPR023346">
    <property type="entry name" value="Lysozyme-like_dom_sf"/>
</dbReference>
<gene>
    <name evidence="2" type="ORF">MNB_SV-10-128</name>
</gene>
<name>A0A1W1CTJ8_9ZZZZ</name>
<dbReference type="SUPFAM" id="SSF53955">
    <property type="entry name" value="Lysozyme-like"/>
    <property type="match status" value="1"/>
</dbReference>
<dbReference type="Pfam" id="PF01464">
    <property type="entry name" value="SLT"/>
    <property type="match status" value="1"/>
</dbReference>
<dbReference type="AlphaFoldDB" id="A0A1W1CTJ8"/>